<evidence type="ECO:0000256" key="2">
    <source>
        <dbReference type="ARBA" id="ARBA00009347"/>
    </source>
</evidence>
<keyword evidence="4 5" id="KW-0274">FAD</keyword>
<dbReference type="InterPro" id="IPR009100">
    <property type="entry name" value="AcylCoA_DH/oxidase_NM_dom_sf"/>
</dbReference>
<evidence type="ECO:0000256" key="5">
    <source>
        <dbReference type="RuleBase" id="RU362125"/>
    </source>
</evidence>
<dbReference type="PROSITE" id="PS00072">
    <property type="entry name" value="ACYL_COA_DH_1"/>
    <property type="match status" value="1"/>
</dbReference>
<dbReference type="InterPro" id="IPR036250">
    <property type="entry name" value="AcylCo_DH-like_C"/>
</dbReference>
<dbReference type="InterPro" id="IPR006091">
    <property type="entry name" value="Acyl-CoA_Oxase/DH_mid-dom"/>
</dbReference>
<name>A0AAU7DNT8_9BACT</name>
<dbReference type="InterPro" id="IPR006089">
    <property type="entry name" value="Acyl-CoA_DH_CS"/>
</dbReference>
<dbReference type="Gene3D" id="1.10.540.10">
    <property type="entry name" value="Acyl-CoA dehydrogenase/oxidase, N-terminal domain"/>
    <property type="match status" value="1"/>
</dbReference>
<evidence type="ECO:0000256" key="3">
    <source>
        <dbReference type="ARBA" id="ARBA00022630"/>
    </source>
</evidence>
<dbReference type="GO" id="GO:0050660">
    <property type="term" value="F:flavin adenine dinucleotide binding"/>
    <property type="evidence" value="ECO:0007669"/>
    <property type="project" value="InterPro"/>
</dbReference>
<dbReference type="PROSITE" id="PS00073">
    <property type="entry name" value="ACYL_COA_DH_2"/>
    <property type="match status" value="1"/>
</dbReference>
<keyword evidence="5" id="KW-0560">Oxidoreductase</keyword>
<dbReference type="AlphaFoldDB" id="A0AAU7DNT8"/>
<dbReference type="InterPro" id="IPR037069">
    <property type="entry name" value="AcylCoA_DH/ox_N_sf"/>
</dbReference>
<dbReference type="PANTHER" id="PTHR43884:SF12">
    <property type="entry name" value="ISOVALERYL-COA DEHYDROGENASE, MITOCHONDRIAL-RELATED"/>
    <property type="match status" value="1"/>
</dbReference>
<sequence>MMTNFFSDEHEQFRQKVRAFIDEQLRPRSTAWEDGGEFPRSVLLECARQGLFQSDPWRNGIVAEELPRCESLGFALSFLVQSNLIIPLLEDFGTDEQKATYIPAVSSGKMMGAMAVTEPASGSDFAALQCRGDISGDNLILYGEKTYITNAAFADFLIVAARIPELTEEGLTLILVSAQSNGVMIERLRTLGLSSSGTGRIRFDGCVVKRGQVLGSAGEGFGQVQRALNRERLFGGLACVAWADYAMQKTLAFARERSAFGNTINQFQVIRHQFADMATQLEAARSLNYLTFSRWIAGESVTRQICMMKLFSYQVAQEVITQCLQIHGGLGYRDDHWTSRFYRDARALTIAAGTPEVIREMIAAFMRV</sequence>
<dbReference type="Gene3D" id="2.40.110.10">
    <property type="entry name" value="Butyryl-CoA Dehydrogenase, subunit A, domain 2"/>
    <property type="match status" value="1"/>
</dbReference>
<comment type="cofactor">
    <cofactor evidence="1 5">
        <name>FAD</name>
        <dbReference type="ChEBI" id="CHEBI:57692"/>
    </cofactor>
</comment>
<feature type="domain" description="Acyl-CoA dehydrogenase/oxidase C-terminal" evidence="6">
    <location>
        <begin position="218"/>
        <end position="365"/>
    </location>
</feature>
<feature type="domain" description="Acyl-CoA dehydrogenase/oxidase N-terminal" evidence="8">
    <location>
        <begin position="7"/>
        <end position="109"/>
    </location>
</feature>
<evidence type="ECO:0000256" key="4">
    <source>
        <dbReference type="ARBA" id="ARBA00022827"/>
    </source>
</evidence>
<reference evidence="9" key="1">
    <citation type="submission" date="2023-03" db="EMBL/GenBank/DDBJ databases">
        <title>Edaphobacter sp.</title>
        <authorList>
            <person name="Huber K.J."/>
            <person name="Papendorf J."/>
            <person name="Pilke C."/>
            <person name="Bunk B."/>
            <person name="Sproeer C."/>
            <person name="Pester M."/>
        </authorList>
    </citation>
    <scope>NUCLEOTIDE SEQUENCE</scope>
    <source>
        <strain evidence="9">DSM 110680</strain>
    </source>
</reference>
<organism evidence="9">
    <name type="scientific">Telmatobacter sp. DSM 110680</name>
    <dbReference type="NCBI Taxonomy" id="3036704"/>
    <lineage>
        <taxon>Bacteria</taxon>
        <taxon>Pseudomonadati</taxon>
        <taxon>Acidobacteriota</taxon>
        <taxon>Terriglobia</taxon>
        <taxon>Terriglobales</taxon>
        <taxon>Acidobacteriaceae</taxon>
        <taxon>Telmatobacter</taxon>
    </lineage>
</organism>
<dbReference type="SUPFAM" id="SSF56645">
    <property type="entry name" value="Acyl-CoA dehydrogenase NM domain-like"/>
    <property type="match status" value="1"/>
</dbReference>
<dbReference type="Pfam" id="PF02770">
    <property type="entry name" value="Acyl-CoA_dh_M"/>
    <property type="match status" value="1"/>
</dbReference>
<dbReference type="GO" id="GO:0003995">
    <property type="term" value="F:acyl-CoA dehydrogenase activity"/>
    <property type="evidence" value="ECO:0007669"/>
    <property type="project" value="InterPro"/>
</dbReference>
<evidence type="ECO:0000313" key="9">
    <source>
        <dbReference type="EMBL" id="XBH18725.1"/>
    </source>
</evidence>
<evidence type="ECO:0000256" key="1">
    <source>
        <dbReference type="ARBA" id="ARBA00001974"/>
    </source>
</evidence>
<dbReference type="RefSeq" id="WP_348263943.1">
    <property type="nucleotide sequence ID" value="NZ_CP121196.1"/>
</dbReference>
<dbReference type="Pfam" id="PF00441">
    <property type="entry name" value="Acyl-CoA_dh_1"/>
    <property type="match status" value="1"/>
</dbReference>
<evidence type="ECO:0000259" key="8">
    <source>
        <dbReference type="Pfam" id="PF02771"/>
    </source>
</evidence>
<accession>A0AAU7DNT8</accession>
<keyword evidence="3 5" id="KW-0285">Flavoprotein</keyword>
<evidence type="ECO:0000259" key="6">
    <source>
        <dbReference type="Pfam" id="PF00441"/>
    </source>
</evidence>
<dbReference type="PANTHER" id="PTHR43884">
    <property type="entry name" value="ACYL-COA DEHYDROGENASE"/>
    <property type="match status" value="1"/>
</dbReference>
<dbReference type="InterPro" id="IPR013786">
    <property type="entry name" value="AcylCoA_DH/ox_N"/>
</dbReference>
<gene>
    <name evidence="9" type="ORF">P8935_05280</name>
</gene>
<protein>
    <submittedName>
        <fullName evidence="9">Acyl-CoA dehydrogenase family protein</fullName>
    </submittedName>
</protein>
<dbReference type="InterPro" id="IPR046373">
    <property type="entry name" value="Acyl-CoA_Oxase/DH_mid-dom_sf"/>
</dbReference>
<feature type="domain" description="Acyl-CoA oxidase/dehydrogenase middle" evidence="7">
    <location>
        <begin position="113"/>
        <end position="206"/>
    </location>
</feature>
<dbReference type="Pfam" id="PF02771">
    <property type="entry name" value="Acyl-CoA_dh_N"/>
    <property type="match status" value="1"/>
</dbReference>
<dbReference type="Gene3D" id="1.20.140.10">
    <property type="entry name" value="Butyryl-CoA Dehydrogenase, subunit A, domain 3"/>
    <property type="match status" value="1"/>
</dbReference>
<comment type="similarity">
    <text evidence="2 5">Belongs to the acyl-CoA dehydrogenase family.</text>
</comment>
<proteinExistence type="inferred from homology"/>
<evidence type="ECO:0000259" key="7">
    <source>
        <dbReference type="Pfam" id="PF02770"/>
    </source>
</evidence>
<dbReference type="InterPro" id="IPR009075">
    <property type="entry name" value="AcylCo_DH/oxidase_C"/>
</dbReference>
<dbReference type="EMBL" id="CP121196">
    <property type="protein sequence ID" value="XBH18725.1"/>
    <property type="molecule type" value="Genomic_DNA"/>
</dbReference>
<dbReference type="SUPFAM" id="SSF47203">
    <property type="entry name" value="Acyl-CoA dehydrogenase C-terminal domain-like"/>
    <property type="match status" value="1"/>
</dbReference>